<reference evidence="4 5" key="1">
    <citation type="submission" date="2019-03" db="EMBL/GenBank/DDBJ databases">
        <title>Genomic Encyclopedia of Archaeal and Bacterial Type Strains, Phase II (KMG-II): from individual species to whole genera.</title>
        <authorList>
            <person name="Goeker M."/>
        </authorList>
    </citation>
    <scope>NUCLEOTIDE SEQUENCE [LARGE SCALE GENOMIC DNA]</scope>
    <source>
        <strain evidence="4 5">DSM 24323</strain>
    </source>
</reference>
<evidence type="ECO:0000313" key="5">
    <source>
        <dbReference type="Proteomes" id="UP000295371"/>
    </source>
</evidence>
<dbReference type="InterPro" id="IPR007527">
    <property type="entry name" value="Znf_SWIM"/>
</dbReference>
<dbReference type="RefSeq" id="WP_133755814.1">
    <property type="nucleotide sequence ID" value="NZ_SOAW01000003.1"/>
</dbReference>
<protein>
    <submittedName>
        <fullName evidence="4">SWIM zinc finger protein</fullName>
    </submittedName>
</protein>
<keyword evidence="5" id="KW-1185">Reference proteome</keyword>
<dbReference type="AlphaFoldDB" id="A0A4R7J0X8"/>
<evidence type="ECO:0000313" key="4">
    <source>
        <dbReference type="EMBL" id="TDT29889.1"/>
    </source>
</evidence>
<comment type="caution">
    <text evidence="4">The sequence shown here is derived from an EMBL/GenBank/DDBJ whole genome shotgun (WGS) entry which is preliminary data.</text>
</comment>
<sequence length="431" mass="46052">MAWTVDRVAAAAPDSASEVAGRRLAVPAPWSATGVDGGLLWGQCRGSGRTPYQVSIDTEGPRYKCTCPSRKFPCKHALGLLFLWAQGQLGGDDGVAPPPTALRAEPAPADRSAGTEQTPEQRAAAVARAQRRTERVSAGMVELDRWLADQVRGGLARAAADPYRWAEPMAARMVDAQAPAVANWLRRLPGVIASGQGWPERLLAELSGMHLLARAWERIDDLPAELVATVRSRIGFTTAKAEVLAGEPVHDRWVAVGVRDLDEEQVSTRRVWLRGQRTRRWALVLLHSANGAPWEMPLPPGSALTADLHFYPGRPALRAVIGATAGDAEPVSGWRVAGDTAAEVGRGWAELLALDPWTRQAPVLLAGTVGFSEGRFGLTDADGVTVPLSGPEEILWQVLALMAGVPAVLFGEWSEAGLLPGSVIDGRVHPL</sequence>
<dbReference type="PROSITE" id="PS50966">
    <property type="entry name" value="ZF_SWIM"/>
    <property type="match status" value="1"/>
</dbReference>
<dbReference type="Pfam" id="PF04434">
    <property type="entry name" value="SWIM"/>
    <property type="match status" value="1"/>
</dbReference>
<keyword evidence="1" id="KW-0862">Zinc</keyword>
<feature type="domain" description="SWIM-type" evidence="3">
    <location>
        <begin position="52"/>
        <end position="85"/>
    </location>
</feature>
<dbReference type="OrthoDB" id="9816340at2"/>
<gene>
    <name evidence="4" type="ORF">CLV29_2911</name>
</gene>
<keyword evidence="1" id="KW-0863">Zinc-finger</keyword>
<accession>A0A4R7J0X8</accession>
<dbReference type="EMBL" id="SOAW01000003">
    <property type="protein sequence ID" value="TDT29889.1"/>
    <property type="molecule type" value="Genomic_DNA"/>
</dbReference>
<dbReference type="GO" id="GO:0008270">
    <property type="term" value="F:zinc ion binding"/>
    <property type="evidence" value="ECO:0007669"/>
    <property type="project" value="UniProtKB-KW"/>
</dbReference>
<keyword evidence="1" id="KW-0479">Metal-binding</keyword>
<dbReference type="Proteomes" id="UP000295371">
    <property type="component" value="Unassembled WGS sequence"/>
</dbReference>
<evidence type="ECO:0000259" key="3">
    <source>
        <dbReference type="PROSITE" id="PS50966"/>
    </source>
</evidence>
<name>A0A4R7J0X8_9ACTN</name>
<organism evidence="4 5">
    <name type="scientific">Naumannella halotolerans</name>
    <dbReference type="NCBI Taxonomy" id="993414"/>
    <lineage>
        <taxon>Bacteria</taxon>
        <taxon>Bacillati</taxon>
        <taxon>Actinomycetota</taxon>
        <taxon>Actinomycetes</taxon>
        <taxon>Propionibacteriales</taxon>
        <taxon>Propionibacteriaceae</taxon>
        <taxon>Naumannella</taxon>
    </lineage>
</organism>
<evidence type="ECO:0000256" key="2">
    <source>
        <dbReference type="SAM" id="MobiDB-lite"/>
    </source>
</evidence>
<proteinExistence type="predicted"/>
<feature type="region of interest" description="Disordered" evidence="2">
    <location>
        <begin position="94"/>
        <end position="120"/>
    </location>
</feature>
<evidence type="ECO:0000256" key="1">
    <source>
        <dbReference type="PROSITE-ProRule" id="PRU00325"/>
    </source>
</evidence>